<dbReference type="AlphaFoldDB" id="A0A942Z9I1"/>
<evidence type="ECO:0000313" key="1">
    <source>
        <dbReference type="EMBL" id="MBS4538895.1"/>
    </source>
</evidence>
<proteinExistence type="predicted"/>
<dbReference type="Proteomes" id="UP000724672">
    <property type="component" value="Unassembled WGS sequence"/>
</dbReference>
<dbReference type="Pfam" id="PF09855">
    <property type="entry name" value="Zn_ribbon_13"/>
    <property type="match status" value="1"/>
</dbReference>
<protein>
    <submittedName>
        <fullName evidence="1">Zinc ribbon domain-containing protein</fullName>
    </submittedName>
</protein>
<accession>A0A942Z9I1</accession>
<reference evidence="1" key="1">
    <citation type="submission" date="2019-12" db="EMBL/GenBank/DDBJ databases">
        <title>Clostridiaceae gen. nov. sp. nov., isolated from sediment in Xinjiang, China.</title>
        <authorList>
            <person name="Zhang R."/>
        </authorList>
    </citation>
    <scope>NUCLEOTIDE SEQUENCE</scope>
    <source>
        <strain evidence="1">D2Q-11</strain>
    </source>
</reference>
<sequence>MNGGWECPKCGTRGYETGQFQATGGTLSKLFDVQSERFSTVTCSKCKFTEIYKAKTSDLSNIFDLFFGG</sequence>
<comment type="caution">
    <text evidence="1">The sequence shown here is derived from an EMBL/GenBank/DDBJ whole genome shotgun (WGS) entry which is preliminary data.</text>
</comment>
<dbReference type="RefSeq" id="WP_203366820.1">
    <property type="nucleotide sequence ID" value="NZ_WSFT01000039.1"/>
</dbReference>
<name>A0A942Z9I1_9FIRM</name>
<keyword evidence="2" id="KW-1185">Reference proteome</keyword>
<gene>
    <name evidence="1" type="ORF">GOQ27_10490</name>
</gene>
<dbReference type="InterPro" id="IPR018652">
    <property type="entry name" value="DUF2082_NA-bd_Znr"/>
</dbReference>
<evidence type="ECO:0000313" key="2">
    <source>
        <dbReference type="Proteomes" id="UP000724672"/>
    </source>
</evidence>
<organism evidence="1 2">
    <name type="scientific">Anaeromonas frigoriresistens</name>
    <dbReference type="NCBI Taxonomy" id="2683708"/>
    <lineage>
        <taxon>Bacteria</taxon>
        <taxon>Bacillati</taxon>
        <taxon>Bacillota</taxon>
        <taxon>Tissierellia</taxon>
        <taxon>Tissierellales</taxon>
        <taxon>Thermohalobacteraceae</taxon>
        <taxon>Anaeromonas</taxon>
    </lineage>
</organism>
<dbReference type="EMBL" id="WSFT01000039">
    <property type="protein sequence ID" value="MBS4538895.1"/>
    <property type="molecule type" value="Genomic_DNA"/>
</dbReference>